<reference evidence="1" key="2">
    <citation type="journal article" date="2015" name="Fish Shellfish Immunol.">
        <title>Early steps in the European eel (Anguilla anguilla)-Vibrio vulnificus interaction in the gills: Role of the RtxA13 toxin.</title>
        <authorList>
            <person name="Callol A."/>
            <person name="Pajuelo D."/>
            <person name="Ebbesson L."/>
            <person name="Teles M."/>
            <person name="MacKenzie S."/>
            <person name="Amaro C."/>
        </authorList>
    </citation>
    <scope>NUCLEOTIDE SEQUENCE</scope>
</reference>
<organism evidence="1">
    <name type="scientific">Anguilla anguilla</name>
    <name type="common">European freshwater eel</name>
    <name type="synonym">Muraena anguilla</name>
    <dbReference type="NCBI Taxonomy" id="7936"/>
    <lineage>
        <taxon>Eukaryota</taxon>
        <taxon>Metazoa</taxon>
        <taxon>Chordata</taxon>
        <taxon>Craniata</taxon>
        <taxon>Vertebrata</taxon>
        <taxon>Euteleostomi</taxon>
        <taxon>Actinopterygii</taxon>
        <taxon>Neopterygii</taxon>
        <taxon>Teleostei</taxon>
        <taxon>Anguilliformes</taxon>
        <taxon>Anguillidae</taxon>
        <taxon>Anguilla</taxon>
    </lineage>
</organism>
<dbReference type="EMBL" id="GBXM01062741">
    <property type="protein sequence ID" value="JAH45836.1"/>
    <property type="molecule type" value="Transcribed_RNA"/>
</dbReference>
<proteinExistence type="predicted"/>
<reference evidence="1" key="1">
    <citation type="submission" date="2014-11" db="EMBL/GenBank/DDBJ databases">
        <authorList>
            <person name="Amaro Gonzalez C."/>
        </authorList>
    </citation>
    <scope>NUCLEOTIDE SEQUENCE</scope>
</reference>
<accession>A0A0E9SX28</accession>
<evidence type="ECO:0000313" key="1">
    <source>
        <dbReference type="EMBL" id="JAH45836.1"/>
    </source>
</evidence>
<sequence length="33" mass="4192">MFSKSLFAHFSSMGHKYFRTLFLWHGFYNNYYY</sequence>
<dbReference type="AlphaFoldDB" id="A0A0E9SX28"/>
<protein>
    <submittedName>
        <fullName evidence="1">Uncharacterized protein</fullName>
    </submittedName>
</protein>
<name>A0A0E9SX28_ANGAN</name>